<dbReference type="Pfam" id="PF11745">
    <property type="entry name" value="DUF3304"/>
    <property type="match status" value="1"/>
</dbReference>
<comment type="caution">
    <text evidence="2">The sequence shown here is derived from an EMBL/GenBank/DDBJ whole genome shotgun (WGS) entry which is preliminary data.</text>
</comment>
<evidence type="ECO:0008006" key="4">
    <source>
        <dbReference type="Google" id="ProtNLM"/>
    </source>
</evidence>
<feature type="signal peptide" evidence="1">
    <location>
        <begin position="1"/>
        <end position="18"/>
    </location>
</feature>
<evidence type="ECO:0000313" key="3">
    <source>
        <dbReference type="Proteomes" id="UP000070255"/>
    </source>
</evidence>
<feature type="chain" id="PRO_5046696534" description="DUF3304 domain-containing protein" evidence="1">
    <location>
        <begin position="19"/>
        <end position="192"/>
    </location>
</feature>
<dbReference type="RefSeq" id="WP_059671134.1">
    <property type="nucleotide sequence ID" value="NZ_LNJQ01000001.1"/>
</dbReference>
<evidence type="ECO:0000256" key="1">
    <source>
        <dbReference type="SAM" id="SignalP"/>
    </source>
</evidence>
<accession>A0ABR5TEB6</accession>
<dbReference type="EMBL" id="LNJQ01000001">
    <property type="protein sequence ID" value="KWZ43343.1"/>
    <property type="molecule type" value="Genomic_DNA"/>
</dbReference>
<dbReference type="InterPro" id="IPR021733">
    <property type="entry name" value="DUF3304"/>
</dbReference>
<keyword evidence="1" id="KW-0732">Signal</keyword>
<evidence type="ECO:0000313" key="2">
    <source>
        <dbReference type="EMBL" id="KWZ43343.1"/>
    </source>
</evidence>
<dbReference type="Proteomes" id="UP000070255">
    <property type="component" value="Unassembled WGS sequence"/>
</dbReference>
<sequence length="192" mass="20947">MDAVALLLLLLALLGSVAACSRAGSDASLEAGGKGEAVSQADDDMMSLKLNALNYTEIPIGRFYVDGTWGGNVPSRIGSGGGRIICCVSLPNKWRPGLTVTVEWRNDEMFAKDPKSIAGRVVPVEKYEYFSDGFLWVLFLPEDRIKVYASQWMPGFPGFPEGLQAPNEACPGHFTLRNDDPRCPHPDKRIKS</sequence>
<reference evidence="2 3" key="1">
    <citation type="submission" date="2015-11" db="EMBL/GenBank/DDBJ databases">
        <authorList>
            <person name="Sahl J."/>
            <person name="Wagner D."/>
            <person name="Keim P."/>
        </authorList>
    </citation>
    <scope>NUCLEOTIDE SEQUENCE [LARGE SCALE GENOMIC DNA]</scope>
    <source>
        <strain evidence="2 3">BDU18</strain>
    </source>
</reference>
<organism evidence="2 3">
    <name type="scientific">Burkholderia savannae</name>
    <dbReference type="NCBI Taxonomy" id="1637837"/>
    <lineage>
        <taxon>Bacteria</taxon>
        <taxon>Pseudomonadati</taxon>
        <taxon>Pseudomonadota</taxon>
        <taxon>Betaproteobacteria</taxon>
        <taxon>Burkholderiales</taxon>
        <taxon>Burkholderiaceae</taxon>
        <taxon>Burkholderia</taxon>
        <taxon>pseudomallei group</taxon>
    </lineage>
</organism>
<keyword evidence="3" id="KW-1185">Reference proteome</keyword>
<proteinExistence type="predicted"/>
<gene>
    <name evidence="2" type="ORF">WS72_11050</name>
</gene>
<name>A0ABR5TEB6_9BURK</name>
<protein>
    <recommendedName>
        <fullName evidence="4">DUF3304 domain-containing protein</fullName>
    </recommendedName>
</protein>